<reference evidence="3" key="1">
    <citation type="submission" date="2025-08" db="UniProtKB">
        <authorList>
            <consortium name="RefSeq"/>
        </authorList>
    </citation>
    <scope>IDENTIFICATION</scope>
    <source>
        <tissue evidence="3">Leaves</tissue>
    </source>
</reference>
<feature type="region of interest" description="Disordered" evidence="1">
    <location>
        <begin position="235"/>
        <end position="309"/>
    </location>
</feature>
<dbReference type="Gene3D" id="1.20.272.10">
    <property type="match status" value="1"/>
</dbReference>
<dbReference type="SUPFAM" id="SSF52540">
    <property type="entry name" value="P-loop containing nucleoside triphosphate hydrolases"/>
    <property type="match status" value="1"/>
</dbReference>
<feature type="compositionally biased region" description="Low complexity" evidence="1">
    <location>
        <begin position="268"/>
        <end position="286"/>
    </location>
</feature>
<dbReference type="PANTHER" id="PTHR11669:SF52">
    <property type="entry name" value="OS10G0574500 PROTEIN"/>
    <property type="match status" value="1"/>
</dbReference>
<dbReference type="SUPFAM" id="SSF48019">
    <property type="entry name" value="post-AAA+ oligomerization domain-like"/>
    <property type="match status" value="1"/>
</dbReference>
<dbReference type="RefSeq" id="XP_071931548.1">
    <property type="nucleotide sequence ID" value="XM_072075447.1"/>
</dbReference>
<feature type="compositionally biased region" description="Polar residues" evidence="1">
    <location>
        <begin position="98"/>
        <end position="108"/>
    </location>
</feature>
<protein>
    <submittedName>
        <fullName evidence="3">Uncharacterized protein isoform X1</fullName>
    </submittedName>
</protein>
<dbReference type="Pfam" id="PF21960">
    <property type="entry name" value="RCF1-5-like_lid"/>
    <property type="match status" value="1"/>
</dbReference>
<organism evidence="2 3">
    <name type="scientific">Coffea arabica</name>
    <name type="common">Arabian coffee</name>
    <dbReference type="NCBI Taxonomy" id="13443"/>
    <lineage>
        <taxon>Eukaryota</taxon>
        <taxon>Viridiplantae</taxon>
        <taxon>Streptophyta</taxon>
        <taxon>Embryophyta</taxon>
        <taxon>Tracheophyta</taxon>
        <taxon>Spermatophyta</taxon>
        <taxon>Magnoliopsida</taxon>
        <taxon>eudicotyledons</taxon>
        <taxon>Gunneridae</taxon>
        <taxon>Pentapetalae</taxon>
        <taxon>asterids</taxon>
        <taxon>lamiids</taxon>
        <taxon>Gentianales</taxon>
        <taxon>Rubiaceae</taxon>
        <taxon>Ixoroideae</taxon>
        <taxon>Gardenieae complex</taxon>
        <taxon>Bertiereae - Coffeeae clade</taxon>
        <taxon>Coffeeae</taxon>
        <taxon>Coffea</taxon>
    </lineage>
</organism>
<feature type="compositionally biased region" description="Pro residues" evidence="1">
    <location>
        <begin position="242"/>
        <end position="267"/>
    </location>
</feature>
<feature type="region of interest" description="Disordered" evidence="1">
    <location>
        <begin position="98"/>
        <end position="125"/>
    </location>
</feature>
<evidence type="ECO:0000313" key="2">
    <source>
        <dbReference type="Proteomes" id="UP001652660"/>
    </source>
</evidence>
<dbReference type="Proteomes" id="UP001652660">
    <property type="component" value="Chromosome 2c"/>
</dbReference>
<feature type="compositionally biased region" description="Basic and acidic residues" evidence="1">
    <location>
        <begin position="298"/>
        <end position="309"/>
    </location>
</feature>
<dbReference type="InterPro" id="IPR008921">
    <property type="entry name" value="DNA_pol3_clamp-load_cplx_C"/>
</dbReference>
<feature type="compositionally biased region" description="Low complexity" evidence="1">
    <location>
        <begin position="115"/>
        <end position="125"/>
    </location>
</feature>
<feature type="compositionally biased region" description="Polar residues" evidence="1">
    <location>
        <begin position="14"/>
        <end position="41"/>
    </location>
</feature>
<accession>A0ABM4WIF2</accession>
<feature type="compositionally biased region" description="Polar residues" evidence="1">
    <location>
        <begin position="166"/>
        <end position="193"/>
    </location>
</feature>
<sequence length="734" mass="82658">MPSPPIPRSKSAPRISTTPLSPSHSDVTSQWTSTSENSSRTWQKKVGNFIARKTGSSSSSKKSILTEESLKEFNRLNEILEQKRHFSSSPYYKGLTDSSLVISRQRPSLPSPDTPSNAGSFKSSSSKTSLVYKMQEWGNSCFTSKDKDANISQPKSSSSNSKNSRDTITPIQSLSPSTLSKQGSTPATTNTRYRYTKTAKELGSESEKLGSISTKITSTTSTDAAIAILNKGKPLRERVLVPPSPPPTPPQPGPQIIPPPPPAPPPTQILQPQPTLQPPQTSSRPTITPSQTSPTEKIVQEKETNKPENERKFMWADKYRPFALKDFICNHSKALELQATVKSENCSHFIFEGQPGVGKRTMIWAFLREAFGEDRVEAREESKKFILKGEAVSSINVNIKHLSKHVEINLSELRGYEKHVIVELIKEKGDKSSSKALQCNPDNCRGTARILFNESNSTTSNARQNDFPFFIHTYAAIILYKADKLPTEALLYIKWLLERYKGCNKLFFCCSDASKIHPLTSLCTLVQLLPPSTEEIIKVLEFIAQQEGITLPHQLAAKIAKSSKNNLRQAIRSFEATWQFNSVLKENQEIMIGWEDDIAKIARNIIDEQSPKQLYNIRGKLQNLIEHNVSPEFIFETLVKELKKNLDEQLQKQIDNLHEKYNPGVALIFLQKNDDCEKHYAPAPNRQEEMGKRLNDPVRKTVQQFMRIEEFIAKFMSWYKGLVVKSKQMQAHAI</sequence>
<feature type="region of interest" description="Disordered" evidence="1">
    <location>
        <begin position="143"/>
        <end position="193"/>
    </location>
</feature>
<dbReference type="GeneID" id="113724135"/>
<feature type="region of interest" description="Disordered" evidence="1">
    <location>
        <begin position="1"/>
        <end position="43"/>
    </location>
</feature>
<evidence type="ECO:0000313" key="3">
    <source>
        <dbReference type="RefSeq" id="XP_071931548.1"/>
    </source>
</evidence>
<dbReference type="Gene3D" id="3.40.50.300">
    <property type="entry name" value="P-loop containing nucleotide triphosphate hydrolases"/>
    <property type="match status" value="1"/>
</dbReference>
<dbReference type="InterPro" id="IPR027417">
    <property type="entry name" value="P-loop_NTPase"/>
</dbReference>
<proteinExistence type="predicted"/>
<feature type="region of interest" description="Disordered" evidence="1">
    <location>
        <begin position="48"/>
        <end position="67"/>
    </location>
</feature>
<keyword evidence="2" id="KW-1185">Reference proteome</keyword>
<dbReference type="PANTHER" id="PTHR11669">
    <property type="entry name" value="REPLICATION FACTOR C / DNA POLYMERASE III GAMMA-TAU SUBUNIT"/>
    <property type="match status" value="1"/>
</dbReference>
<dbReference type="Gene3D" id="1.10.8.60">
    <property type="match status" value="1"/>
</dbReference>
<evidence type="ECO:0000256" key="1">
    <source>
        <dbReference type="SAM" id="MobiDB-lite"/>
    </source>
</evidence>
<name>A0ABM4WIF2_COFAR</name>
<dbReference type="InterPro" id="IPR050238">
    <property type="entry name" value="DNA_Rep/Repair_Clamp_Loader"/>
</dbReference>
<gene>
    <name evidence="3" type="primary">LOC113724135</name>
</gene>